<keyword evidence="2" id="KW-1185">Reference proteome</keyword>
<proteinExistence type="predicted"/>
<sequence>MEQAHSPQTKDELHDYADIESTFKHRCDKIISSVLQNTSEASDMDKNTVNDKFEDAIRYAEYQLKSAEYENNELLKAHAWFNLGSLYHTRAREMLQKMNPTVRLNA</sequence>
<comment type="caution">
    <text evidence="1">The sequence shown here is derived from an EMBL/GenBank/DDBJ whole genome shotgun (WGS) entry which is preliminary data.</text>
</comment>
<organism evidence="1 2">
    <name type="scientific">Trichostrongylus colubriformis</name>
    <name type="common">Black scour worm</name>
    <dbReference type="NCBI Taxonomy" id="6319"/>
    <lineage>
        <taxon>Eukaryota</taxon>
        <taxon>Metazoa</taxon>
        <taxon>Ecdysozoa</taxon>
        <taxon>Nematoda</taxon>
        <taxon>Chromadorea</taxon>
        <taxon>Rhabditida</taxon>
        <taxon>Rhabditina</taxon>
        <taxon>Rhabditomorpha</taxon>
        <taxon>Strongyloidea</taxon>
        <taxon>Trichostrongylidae</taxon>
        <taxon>Trichostrongylus</taxon>
    </lineage>
</organism>
<accession>A0AAN8IMQ4</accession>
<gene>
    <name evidence="1" type="ORF">GCK32_014705</name>
</gene>
<protein>
    <submittedName>
        <fullName evidence="1">Uncharacterized protein</fullName>
    </submittedName>
</protein>
<dbReference type="InterPro" id="IPR011990">
    <property type="entry name" value="TPR-like_helical_dom_sf"/>
</dbReference>
<dbReference type="Gene3D" id="1.25.40.10">
    <property type="entry name" value="Tetratricopeptide repeat domain"/>
    <property type="match status" value="1"/>
</dbReference>
<evidence type="ECO:0000313" key="1">
    <source>
        <dbReference type="EMBL" id="KAK5976398.1"/>
    </source>
</evidence>
<dbReference type="Proteomes" id="UP001331761">
    <property type="component" value="Unassembled WGS sequence"/>
</dbReference>
<reference evidence="1 2" key="1">
    <citation type="submission" date="2019-10" db="EMBL/GenBank/DDBJ databases">
        <title>Assembly and Annotation for the nematode Trichostrongylus colubriformis.</title>
        <authorList>
            <person name="Martin J."/>
        </authorList>
    </citation>
    <scope>NUCLEOTIDE SEQUENCE [LARGE SCALE GENOMIC DNA]</scope>
    <source>
        <strain evidence="1">G859</strain>
        <tissue evidence="1">Whole worm</tissue>
    </source>
</reference>
<dbReference type="EMBL" id="WIXE01011923">
    <property type="protein sequence ID" value="KAK5976398.1"/>
    <property type="molecule type" value="Genomic_DNA"/>
</dbReference>
<dbReference type="AlphaFoldDB" id="A0AAN8IMQ4"/>
<name>A0AAN8IMQ4_TRICO</name>
<evidence type="ECO:0000313" key="2">
    <source>
        <dbReference type="Proteomes" id="UP001331761"/>
    </source>
</evidence>